<keyword evidence="4" id="KW-1185">Reference proteome</keyword>
<evidence type="ECO:0000313" key="4">
    <source>
        <dbReference type="Proteomes" id="UP000250462"/>
    </source>
</evidence>
<dbReference type="Proteomes" id="UP000250462">
    <property type="component" value="Unassembled WGS sequence"/>
</dbReference>
<sequence>MSFESWIERQIREAQERGEFDNLPGAGKPLPEFGKAHDEMWWVKQKLEREGLPTDAVLPTPLKLRKEIDRLPETVRDLPSEDAVRDVVRNLNEQIVEYMRAPSGPQIPISLVDVERIVEQWRDGHEDRSARPGEPARPGQPADPPVAAERSGRHRPWWRRLVRRGGDD</sequence>
<evidence type="ECO:0000259" key="2">
    <source>
        <dbReference type="Pfam" id="PF09350"/>
    </source>
</evidence>
<comment type="caution">
    <text evidence="3">The sequence shown here is derived from an EMBL/GenBank/DDBJ whole genome shotgun (WGS) entry which is preliminary data.</text>
</comment>
<dbReference type="EMBL" id="QMIG01000042">
    <property type="protein sequence ID" value="RAW09483.1"/>
    <property type="molecule type" value="Genomic_DNA"/>
</dbReference>
<reference evidence="3 4" key="1">
    <citation type="submission" date="2018-06" db="EMBL/GenBank/DDBJ databases">
        <title>Phytoactinopolyspora halophila sp. nov., a novel halophilic actinomycete isolated from a saline soil in China.</title>
        <authorList>
            <person name="Tang S.-K."/>
        </authorList>
    </citation>
    <scope>NUCLEOTIDE SEQUENCE [LARGE SCALE GENOMIC DNA]</scope>
    <source>
        <strain evidence="3 4">YIM 96934</strain>
    </source>
</reference>
<name>A0A329QAX4_9ACTN</name>
<organism evidence="3 4">
    <name type="scientific">Phytoactinopolyspora halophila</name>
    <dbReference type="NCBI Taxonomy" id="1981511"/>
    <lineage>
        <taxon>Bacteria</taxon>
        <taxon>Bacillati</taxon>
        <taxon>Actinomycetota</taxon>
        <taxon>Actinomycetes</taxon>
        <taxon>Jiangellales</taxon>
        <taxon>Jiangellaceae</taxon>
        <taxon>Phytoactinopolyspora</taxon>
    </lineage>
</organism>
<feature type="region of interest" description="Disordered" evidence="1">
    <location>
        <begin position="122"/>
        <end position="154"/>
    </location>
</feature>
<dbReference type="InterPro" id="IPR018961">
    <property type="entry name" value="DnaJ_homolog_subfam-C_membr-28"/>
</dbReference>
<feature type="compositionally biased region" description="Basic and acidic residues" evidence="1">
    <location>
        <begin position="122"/>
        <end position="131"/>
    </location>
</feature>
<accession>A0A329QAX4</accession>
<proteinExistence type="predicted"/>
<dbReference type="Pfam" id="PF09350">
    <property type="entry name" value="DJC28_CD"/>
    <property type="match status" value="1"/>
</dbReference>
<dbReference type="AlphaFoldDB" id="A0A329QAX4"/>
<gene>
    <name evidence="3" type="ORF">DPM12_21010</name>
</gene>
<evidence type="ECO:0000313" key="3">
    <source>
        <dbReference type="EMBL" id="RAW09483.1"/>
    </source>
</evidence>
<dbReference type="OrthoDB" id="3395286at2"/>
<evidence type="ECO:0000256" key="1">
    <source>
        <dbReference type="SAM" id="MobiDB-lite"/>
    </source>
</evidence>
<protein>
    <submittedName>
        <fullName evidence="3">DUF1992 domain-containing protein</fullName>
    </submittedName>
</protein>
<feature type="domain" description="DnaJ homologue subfamily C member 28 conserved" evidence="2">
    <location>
        <begin position="6"/>
        <end position="76"/>
    </location>
</feature>